<organism evidence="2 3">
    <name type="scientific">Photobacterium sanguinicancri</name>
    <dbReference type="NCBI Taxonomy" id="875932"/>
    <lineage>
        <taxon>Bacteria</taxon>
        <taxon>Pseudomonadati</taxon>
        <taxon>Pseudomonadota</taxon>
        <taxon>Gammaproteobacteria</taxon>
        <taxon>Vibrionales</taxon>
        <taxon>Vibrionaceae</taxon>
        <taxon>Photobacterium</taxon>
    </lineage>
</organism>
<dbReference type="Proteomes" id="UP000215999">
    <property type="component" value="Unassembled WGS sequence"/>
</dbReference>
<name>A0ABX4G1K8_9GAMM</name>
<dbReference type="InterPro" id="IPR020009">
    <property type="entry name" value="VolA/Pla-1/cef"/>
</dbReference>
<dbReference type="Gene3D" id="3.40.50.1820">
    <property type="entry name" value="alpha/beta hydrolase"/>
    <property type="match status" value="1"/>
</dbReference>
<evidence type="ECO:0000313" key="2">
    <source>
        <dbReference type="EMBL" id="OZS44881.1"/>
    </source>
</evidence>
<keyword evidence="3" id="KW-1185">Reference proteome</keyword>
<protein>
    <recommendedName>
        <fullName evidence="1">Bacterial virulence factor lipase N-terminal domain-containing protein</fullName>
    </recommendedName>
</protein>
<reference evidence="2 3" key="1">
    <citation type="journal article" date="2016" name="Antonie Van Leeuwenhoek">
        <title>Photobacterium sanguinicancri sp. nov. isolated from marine animals.</title>
        <authorList>
            <person name="Gomez-Gil B."/>
            <person name="Roque A."/>
            <person name="Rotllant G."/>
            <person name="Romalde J.L."/>
            <person name="Doce A."/>
            <person name="Eggermont M."/>
            <person name="Defoirdt T."/>
        </authorList>
    </citation>
    <scope>NUCLEOTIDE SEQUENCE [LARGE SCALE GENOMIC DNA]</scope>
    <source>
        <strain evidence="2 3">CAIM 1827</strain>
    </source>
</reference>
<evidence type="ECO:0000313" key="3">
    <source>
        <dbReference type="Proteomes" id="UP000215999"/>
    </source>
</evidence>
<dbReference type="Pfam" id="PF12262">
    <property type="entry name" value="Lipase_bact_N"/>
    <property type="match status" value="1"/>
</dbReference>
<dbReference type="SUPFAM" id="SSF53474">
    <property type="entry name" value="alpha/beta-Hydrolases"/>
    <property type="match status" value="1"/>
</dbReference>
<dbReference type="InterPro" id="IPR025920">
    <property type="entry name" value="Lipase_bact_N"/>
</dbReference>
<dbReference type="PROSITE" id="PS51257">
    <property type="entry name" value="PROKAR_LIPOPROTEIN"/>
    <property type="match status" value="1"/>
</dbReference>
<feature type="domain" description="Bacterial virulence factor lipase N-terminal" evidence="1">
    <location>
        <begin position="36"/>
        <end position="267"/>
    </location>
</feature>
<sequence>MEQQMKKQLLALMIASTLGLTGCGNESSIEGDSTISYEQGIQQSLKAPTKVKFQLQGADATIPLPSFMLMDTFDGTLNIPDGGDSKLSNPKVAMGQVDGWSPNQAMIIPFSGVELEPTSVTGSVALLKVDDPRKGTDMQVLQVLTEGTDFIVQAQKDTLYIQPLKLLSEKSNYLFAISNSVTDKNGNAVGLSASYAEIKTKNKVHTVSSLKTAQQLTHLIEGTVEKTSSISADDIIYSSWFTTSSAGDSMHATKAAMGLALMSGAENVWKGDAVAQGVDISNLYNITVNSTEDFAASLSADKAFETAFTAPVAKAVLAQYSATPNTVSVIKGTIKLPSFLETSTDNDVWKTTPWESATPSLAKIVNTLEGTNEADKQALTSQLIALNIDVTKLKTSFTEQAKLIGETLTLADGSQLDKERLVTQYSPIPKIKAVVDVPFVMFKPTSVTADNSLPVMLYQHGITSIKENAYFFAANFANSNIAVIAIDHPLHGARALSSEAVTTPSSPEVYMNLEYLPVARDNIRQSTMDVLGVRGALSKTLPTELAVIDPTRASFYGHSLGAITGIATYKTANDPIPLNQAAFTMTAGAFANPGGGIPSLLLGSTTFGPTVKHLLMASASDDYKNTYATTCEPNNISGANCFTGFYSKLNAEQQGKVDADLNSFAYAAQTVLDTTDPISLAKDISSPVYLMQAEGDAVVPNEVPGSLIAGTKPLIKELGLTQLTGTVASGPVKSAAMFNTTSNAEHSTIIAPQKRDFSDMTATKEAQTHVVSFTLSQGNQVVVADANKGLLQ</sequence>
<proteinExistence type="predicted"/>
<dbReference type="NCBIfam" id="TIGR03502">
    <property type="entry name" value="lipase_Pla1_cef"/>
    <property type="match status" value="1"/>
</dbReference>
<evidence type="ECO:0000259" key="1">
    <source>
        <dbReference type="Pfam" id="PF12262"/>
    </source>
</evidence>
<comment type="caution">
    <text evidence="2">The sequence shown here is derived from an EMBL/GenBank/DDBJ whole genome shotgun (WGS) entry which is preliminary data.</text>
</comment>
<dbReference type="InterPro" id="IPR029058">
    <property type="entry name" value="AB_hydrolase_fold"/>
</dbReference>
<dbReference type="EMBL" id="NOIF01000023">
    <property type="protein sequence ID" value="OZS44881.1"/>
    <property type="molecule type" value="Genomic_DNA"/>
</dbReference>
<accession>A0ABX4G1K8</accession>
<gene>
    <name evidence="2" type="ORF">ASV53_05965</name>
</gene>